<dbReference type="CDD" id="cd06559">
    <property type="entry name" value="Endonuclease_V"/>
    <property type="match status" value="1"/>
</dbReference>
<comment type="subcellular location">
    <subcellularLocation>
        <location evidence="1 10">Cytoplasm</location>
    </subcellularLocation>
</comment>
<feature type="site" description="Interaction with target DNA" evidence="10">
    <location>
        <position position="73"/>
    </location>
</feature>
<keyword evidence="4 10" id="KW-0479">Metal-binding</keyword>
<keyword evidence="3 10" id="KW-0540">Nuclease</keyword>
<keyword evidence="9 10" id="KW-0234">DNA repair</keyword>
<proteinExistence type="inferred from homology"/>
<dbReference type="Gene3D" id="3.30.2170.10">
    <property type="entry name" value="archaeoglobus fulgidus dsm 4304 superfamily"/>
    <property type="match status" value="1"/>
</dbReference>
<keyword evidence="6 10" id="KW-0227">DNA damage</keyword>
<evidence type="ECO:0000256" key="9">
    <source>
        <dbReference type="ARBA" id="ARBA00023204"/>
    </source>
</evidence>
<evidence type="ECO:0000256" key="4">
    <source>
        <dbReference type="ARBA" id="ARBA00022723"/>
    </source>
</evidence>
<dbReference type="NCBIfam" id="NF008629">
    <property type="entry name" value="PRK11617.1"/>
    <property type="match status" value="1"/>
</dbReference>
<evidence type="ECO:0000256" key="5">
    <source>
        <dbReference type="ARBA" id="ARBA00022759"/>
    </source>
</evidence>
<dbReference type="GO" id="GO:0000287">
    <property type="term" value="F:magnesium ion binding"/>
    <property type="evidence" value="ECO:0007669"/>
    <property type="project" value="UniProtKB-UniRule"/>
</dbReference>
<organism evidence="11 12">
    <name type="scientific">Kosakonia sacchari</name>
    <dbReference type="NCBI Taxonomy" id="1158459"/>
    <lineage>
        <taxon>Bacteria</taxon>
        <taxon>Pseudomonadati</taxon>
        <taxon>Pseudomonadota</taxon>
        <taxon>Gammaproteobacteria</taxon>
        <taxon>Enterobacterales</taxon>
        <taxon>Enterobacteriaceae</taxon>
        <taxon>Kosakonia</taxon>
    </lineage>
</organism>
<name>A0A1G4ZCM2_9ENTR</name>
<keyword evidence="8 10" id="KW-0460">Magnesium</keyword>
<dbReference type="Proteomes" id="UP000183569">
    <property type="component" value="Unassembled WGS sequence"/>
</dbReference>
<dbReference type="PANTHER" id="PTHR28511">
    <property type="entry name" value="ENDONUCLEASE V"/>
    <property type="match status" value="1"/>
</dbReference>
<dbReference type="GO" id="GO:0003727">
    <property type="term" value="F:single-stranded RNA binding"/>
    <property type="evidence" value="ECO:0007669"/>
    <property type="project" value="TreeGrafter"/>
</dbReference>
<dbReference type="PANTHER" id="PTHR28511:SF1">
    <property type="entry name" value="ENDONUCLEASE V"/>
    <property type="match status" value="1"/>
</dbReference>
<dbReference type="FunFam" id="3.30.2170.10:FF:000001">
    <property type="entry name" value="Endonuclease V"/>
    <property type="match status" value="1"/>
</dbReference>
<dbReference type="GO" id="GO:0016891">
    <property type="term" value="F:RNA endonuclease activity producing 5'-phosphomonoesters, hydrolytic mechanism"/>
    <property type="evidence" value="ECO:0007669"/>
    <property type="project" value="TreeGrafter"/>
</dbReference>
<dbReference type="GO" id="GO:0006281">
    <property type="term" value="P:DNA repair"/>
    <property type="evidence" value="ECO:0007669"/>
    <property type="project" value="UniProtKB-UniRule"/>
</dbReference>
<sequence length="226" mass="25133">MDLASLRAQQLELASSVIREDRLDKDPPTLIGGADVGFEQGGEVTRAAMVLLSWPSLELVEYQVARIATTMPYIPGFLSFREYPALLAAWEQLSQKPDLLFVDGHGISHPRRLGVASHFGLLVDVPTIGVAKKRLCGKFEPLADEPGALSPLMDKGEKLAWVWRSKARCNPLFVTTGHRVSQDSALAWVQRCMKGYRLPEPTRWADAVASGRPAFTRWQAIKRDIR</sequence>
<keyword evidence="5 10" id="KW-0255">Endonuclease</keyword>
<protein>
    <recommendedName>
        <fullName evidence="10">Endonuclease V</fullName>
        <ecNumber evidence="10">3.1.21.7</ecNumber>
    </recommendedName>
    <alternativeName>
        <fullName evidence="10">Deoxyinosine 3'endonuclease</fullName>
    </alternativeName>
    <alternativeName>
        <fullName evidence="10">Deoxyribonuclease V</fullName>
        <shortName evidence="10">DNase V</shortName>
    </alternativeName>
</protein>
<evidence type="ECO:0000256" key="8">
    <source>
        <dbReference type="ARBA" id="ARBA00022842"/>
    </source>
</evidence>
<evidence type="ECO:0000256" key="10">
    <source>
        <dbReference type="HAMAP-Rule" id="MF_00801"/>
    </source>
</evidence>
<evidence type="ECO:0000313" key="11">
    <source>
        <dbReference type="EMBL" id="SCX63376.1"/>
    </source>
</evidence>
<dbReference type="EC" id="3.1.21.7" evidence="10"/>
<feature type="binding site" evidence="10">
    <location>
        <position position="35"/>
    </location>
    <ligand>
        <name>Mg(2+)</name>
        <dbReference type="ChEBI" id="CHEBI:18420"/>
    </ligand>
</feature>
<gene>
    <name evidence="10" type="primary">nfi</name>
    <name evidence="11" type="ORF">SAMN02927897_04545</name>
</gene>
<comment type="function">
    <text evidence="10">DNA repair enzyme involved in the repair of deaminated bases. Selectively cleaves double-stranded DNA at the second phosphodiester bond 3' to a deoxyinosine leaving behind the intact lesion on the nicked DNA.</text>
</comment>
<keyword evidence="7 10" id="KW-0378">Hydrolase</keyword>
<keyword evidence="2 10" id="KW-0963">Cytoplasm</keyword>
<dbReference type="Pfam" id="PF04493">
    <property type="entry name" value="Endonuclease_5"/>
    <property type="match status" value="1"/>
</dbReference>
<comment type="catalytic activity">
    <reaction evidence="10">
        <text>Endonucleolytic cleavage at apurinic or apyrimidinic sites to products with a 5'-phosphate.</text>
        <dbReference type="EC" id="3.1.21.7"/>
    </reaction>
</comment>
<comment type="caution">
    <text evidence="11">The sequence shown here is derived from an EMBL/GenBank/DDBJ whole genome shotgun (WGS) entry which is preliminary data.</text>
</comment>
<evidence type="ECO:0000256" key="2">
    <source>
        <dbReference type="ARBA" id="ARBA00022490"/>
    </source>
</evidence>
<dbReference type="GeneID" id="23843238"/>
<dbReference type="GO" id="GO:0043737">
    <property type="term" value="F:deoxyribonuclease V activity"/>
    <property type="evidence" value="ECO:0007669"/>
    <property type="project" value="UniProtKB-UniRule"/>
</dbReference>
<evidence type="ECO:0000256" key="1">
    <source>
        <dbReference type="ARBA" id="ARBA00004496"/>
    </source>
</evidence>
<evidence type="ECO:0000256" key="3">
    <source>
        <dbReference type="ARBA" id="ARBA00022722"/>
    </source>
</evidence>
<dbReference type="EMBL" id="FMUI01000023">
    <property type="protein sequence ID" value="SCX63376.1"/>
    <property type="molecule type" value="Genomic_DNA"/>
</dbReference>
<accession>A0A1G4ZCM2</accession>
<evidence type="ECO:0000313" key="12">
    <source>
        <dbReference type="Proteomes" id="UP000183569"/>
    </source>
</evidence>
<evidence type="ECO:0000256" key="7">
    <source>
        <dbReference type="ARBA" id="ARBA00022801"/>
    </source>
</evidence>
<dbReference type="AlphaFoldDB" id="A0A1G4ZCM2"/>
<dbReference type="RefSeq" id="WP_017460012.1">
    <property type="nucleotide sequence ID" value="NZ_FMUI01000023.1"/>
</dbReference>
<feature type="binding site" evidence="10">
    <location>
        <position position="103"/>
    </location>
    <ligand>
        <name>Mg(2+)</name>
        <dbReference type="ChEBI" id="CHEBI:18420"/>
    </ligand>
</feature>
<comment type="cofactor">
    <cofactor evidence="10">
        <name>Mg(2+)</name>
        <dbReference type="ChEBI" id="CHEBI:18420"/>
    </cofactor>
</comment>
<dbReference type="HAMAP" id="MF_00801">
    <property type="entry name" value="Endonuclease_5"/>
    <property type="match status" value="1"/>
</dbReference>
<reference evidence="11 12" key="1">
    <citation type="submission" date="2016-10" db="EMBL/GenBank/DDBJ databases">
        <authorList>
            <person name="Varghese N."/>
            <person name="Submissions S."/>
        </authorList>
    </citation>
    <scope>NUCLEOTIDE SEQUENCE [LARGE SCALE GENOMIC DNA]</scope>
    <source>
        <strain evidence="11 12">CGMCC 1.12102</strain>
    </source>
</reference>
<evidence type="ECO:0000256" key="6">
    <source>
        <dbReference type="ARBA" id="ARBA00022763"/>
    </source>
</evidence>
<dbReference type="GO" id="GO:0005737">
    <property type="term" value="C:cytoplasm"/>
    <property type="evidence" value="ECO:0007669"/>
    <property type="project" value="UniProtKB-SubCell"/>
</dbReference>
<dbReference type="InterPro" id="IPR007581">
    <property type="entry name" value="Endonuclease-V"/>
</dbReference>
<comment type="similarity">
    <text evidence="10">Belongs to the endonuclease V family.</text>
</comment>